<protein>
    <submittedName>
        <fullName evidence="2">Uncharacterized protein</fullName>
    </submittedName>
</protein>
<name>A0A9D2M800_9FIRM</name>
<reference evidence="2" key="2">
    <citation type="submission" date="2021-04" db="EMBL/GenBank/DDBJ databases">
        <authorList>
            <person name="Gilroy R."/>
        </authorList>
    </citation>
    <scope>NUCLEOTIDE SEQUENCE</scope>
    <source>
        <strain evidence="2">ChiBcec8-13705</strain>
    </source>
</reference>
<keyword evidence="1" id="KW-0812">Transmembrane</keyword>
<gene>
    <name evidence="2" type="ORF">H9945_08405</name>
</gene>
<accession>A0A9D2M800</accession>
<comment type="caution">
    <text evidence="2">The sequence shown here is derived from an EMBL/GenBank/DDBJ whole genome shotgun (WGS) entry which is preliminary data.</text>
</comment>
<sequence length="451" mass="50142">MPEQSLCLSWNIRAVQFGIRRRLALGRLAAHGVLPRWPLWLLRLCWGGALVFAWLEQGWGQVLQWYAGQLADPDPLVRQVAADRLLLYGETWTVLAALAVLSSGPWLWRGLLGCLLGFGARRLPAGFGRTWQLQLRAENGVLELRARTSAGWAAEPLWRSAVARSRAVRMGSWVILLPVTLAGVQATTGAWAWVRFLLRAGAVIDRRALSAAQRGRLDAWLAAHLRVDGGRDAPVLARRLCTRIRPAEWGEARRVLRRGLPALLFGPRRPHWRRVKGMLLAFAVLAAAGLFWKPGMLVVLWLLAGAVLQDSLRGSWPALALGEHGREIRTVFWALLAPPETELTLKLTRRRVWALVRGRFGLPVPVACCRRAPLSLFCCEGDRLLLAGLPRAPLWRTSESCPYRCRRLIWLDLGDMEAQQRTALLAALRPVEVSALRGAAASDNAADRNGK</sequence>
<evidence type="ECO:0000313" key="3">
    <source>
        <dbReference type="Proteomes" id="UP000886803"/>
    </source>
</evidence>
<dbReference type="Proteomes" id="UP000886803">
    <property type="component" value="Unassembled WGS sequence"/>
</dbReference>
<feature type="transmembrane region" description="Helical" evidence="1">
    <location>
        <begin position="173"/>
        <end position="198"/>
    </location>
</feature>
<evidence type="ECO:0000256" key="1">
    <source>
        <dbReference type="SAM" id="Phobius"/>
    </source>
</evidence>
<keyword evidence="1" id="KW-0472">Membrane</keyword>
<dbReference type="AlphaFoldDB" id="A0A9D2M800"/>
<dbReference type="EMBL" id="DWYG01000141">
    <property type="protein sequence ID" value="HJB42505.1"/>
    <property type="molecule type" value="Genomic_DNA"/>
</dbReference>
<feature type="transmembrane region" description="Helical" evidence="1">
    <location>
        <begin position="85"/>
        <end position="108"/>
    </location>
</feature>
<organism evidence="2 3">
    <name type="scientific">Candidatus Gemmiger avicola</name>
    <dbReference type="NCBI Taxonomy" id="2838605"/>
    <lineage>
        <taxon>Bacteria</taxon>
        <taxon>Bacillati</taxon>
        <taxon>Bacillota</taxon>
        <taxon>Clostridia</taxon>
        <taxon>Eubacteriales</taxon>
        <taxon>Gemmiger</taxon>
    </lineage>
</organism>
<evidence type="ECO:0000313" key="2">
    <source>
        <dbReference type="EMBL" id="HJB42505.1"/>
    </source>
</evidence>
<feature type="transmembrane region" description="Helical" evidence="1">
    <location>
        <begin position="278"/>
        <end position="303"/>
    </location>
</feature>
<keyword evidence="1" id="KW-1133">Transmembrane helix</keyword>
<reference evidence="2" key="1">
    <citation type="journal article" date="2021" name="PeerJ">
        <title>Extensive microbial diversity within the chicken gut microbiome revealed by metagenomics and culture.</title>
        <authorList>
            <person name="Gilroy R."/>
            <person name="Ravi A."/>
            <person name="Getino M."/>
            <person name="Pursley I."/>
            <person name="Horton D.L."/>
            <person name="Alikhan N.F."/>
            <person name="Baker D."/>
            <person name="Gharbi K."/>
            <person name="Hall N."/>
            <person name="Watson M."/>
            <person name="Adriaenssens E.M."/>
            <person name="Foster-Nyarko E."/>
            <person name="Jarju S."/>
            <person name="Secka A."/>
            <person name="Antonio M."/>
            <person name="Oren A."/>
            <person name="Chaudhuri R.R."/>
            <person name="La Ragione R."/>
            <person name="Hildebrand F."/>
            <person name="Pallen M.J."/>
        </authorList>
    </citation>
    <scope>NUCLEOTIDE SEQUENCE</scope>
    <source>
        <strain evidence="2">ChiBcec8-13705</strain>
    </source>
</reference>
<proteinExistence type="predicted"/>